<feature type="compositionally biased region" description="Acidic residues" evidence="1">
    <location>
        <begin position="210"/>
        <end position="241"/>
    </location>
</feature>
<keyword evidence="3" id="KW-1185">Reference proteome</keyword>
<feature type="region of interest" description="Disordered" evidence="1">
    <location>
        <begin position="194"/>
        <end position="393"/>
    </location>
</feature>
<sequence>MRTITVTSWEPTALKSALSETTCETILTTKCPTQTIPIVTANSVTKHVGKLASTTIQGFRASSTATSSHATATNLVDTLLKRIPLPDALSSWKPLLDYFKSPTVVYGIAGVGAMYIVSRYLKGCYSRRKVKMVLSFINYKVHNNSQLWNLLSEPDQLLAILDKDIQAFAATWLSEEEGKIVRDTIKRSLWIEEEVEEQEDARPSKRRRDDEEEGEEPEDEEDEDEEEEEEEEEDPDVEMEDAPSLSPSPKLESEASDESHTESQSQNAATEVQKPVFGAYYPTIKTTQEPTDLQPDDRASLERGQTPQSDGSYGFDYDDFESSSESSDDSSPLAPKKRQQQQQSTHRPKAVKPQKPFRATPPTALAQASRYRVAGTNLSPVNEGSSDVSSLDETKTQYRVAGTRKFFSATKSAEVARGQRHPAVMLPSSPPAPSSSLPVETTSKYPARTQPPHPKRGRKSLNADTPVRRSSRASAYKGKWQR</sequence>
<gene>
    <name evidence="2" type="ORF">DM02DRAFT_611874</name>
</gene>
<organism evidence="2 3">
    <name type="scientific">Periconia macrospinosa</name>
    <dbReference type="NCBI Taxonomy" id="97972"/>
    <lineage>
        <taxon>Eukaryota</taxon>
        <taxon>Fungi</taxon>
        <taxon>Dikarya</taxon>
        <taxon>Ascomycota</taxon>
        <taxon>Pezizomycotina</taxon>
        <taxon>Dothideomycetes</taxon>
        <taxon>Pleosporomycetidae</taxon>
        <taxon>Pleosporales</taxon>
        <taxon>Massarineae</taxon>
        <taxon>Periconiaceae</taxon>
        <taxon>Periconia</taxon>
    </lineage>
</organism>
<dbReference type="Proteomes" id="UP000244855">
    <property type="component" value="Unassembled WGS sequence"/>
</dbReference>
<feature type="region of interest" description="Disordered" evidence="1">
    <location>
        <begin position="411"/>
        <end position="482"/>
    </location>
</feature>
<evidence type="ECO:0000313" key="3">
    <source>
        <dbReference type="Proteomes" id="UP000244855"/>
    </source>
</evidence>
<evidence type="ECO:0000313" key="2">
    <source>
        <dbReference type="EMBL" id="PVI03922.1"/>
    </source>
</evidence>
<dbReference type="AlphaFoldDB" id="A0A2V1E1A0"/>
<feature type="compositionally biased region" description="Polar residues" evidence="1">
    <location>
        <begin position="376"/>
        <end position="391"/>
    </location>
</feature>
<feature type="compositionally biased region" description="Basic and acidic residues" evidence="1">
    <location>
        <begin position="251"/>
        <end position="261"/>
    </location>
</feature>
<accession>A0A2V1E1A0</accession>
<proteinExistence type="predicted"/>
<feature type="compositionally biased region" description="Acidic residues" evidence="1">
    <location>
        <begin position="316"/>
        <end position="328"/>
    </location>
</feature>
<name>A0A2V1E1A0_9PLEO</name>
<reference evidence="2 3" key="1">
    <citation type="journal article" date="2018" name="Sci. Rep.">
        <title>Comparative genomics provides insights into the lifestyle and reveals functional heterogeneity of dark septate endophytic fungi.</title>
        <authorList>
            <person name="Knapp D.G."/>
            <person name="Nemeth J.B."/>
            <person name="Barry K."/>
            <person name="Hainaut M."/>
            <person name="Henrissat B."/>
            <person name="Johnson J."/>
            <person name="Kuo A."/>
            <person name="Lim J.H.P."/>
            <person name="Lipzen A."/>
            <person name="Nolan M."/>
            <person name="Ohm R.A."/>
            <person name="Tamas L."/>
            <person name="Grigoriev I.V."/>
            <person name="Spatafora J.W."/>
            <person name="Nagy L.G."/>
            <person name="Kovacs G.M."/>
        </authorList>
    </citation>
    <scope>NUCLEOTIDE SEQUENCE [LARGE SCALE GENOMIC DNA]</scope>
    <source>
        <strain evidence="2 3">DSE2036</strain>
    </source>
</reference>
<dbReference type="EMBL" id="KZ805326">
    <property type="protein sequence ID" value="PVI03922.1"/>
    <property type="molecule type" value="Genomic_DNA"/>
</dbReference>
<protein>
    <submittedName>
        <fullName evidence="2">Uncharacterized protein</fullName>
    </submittedName>
</protein>
<evidence type="ECO:0000256" key="1">
    <source>
        <dbReference type="SAM" id="MobiDB-lite"/>
    </source>
</evidence>
<feature type="compositionally biased region" description="Basic and acidic residues" evidence="1">
    <location>
        <begin position="200"/>
        <end position="209"/>
    </location>
</feature>